<dbReference type="Proteomes" id="UP000006548">
    <property type="component" value="Chromosome 4"/>
</dbReference>
<dbReference type="TAIR" id="AT4G00955"/>
<dbReference type="Araport" id="AT4G00955"/>
<evidence type="ECO:0000256" key="1">
    <source>
        <dbReference type="SAM" id="SignalP"/>
    </source>
</evidence>
<evidence type="ECO:0000313" key="2">
    <source>
        <dbReference type="Araport" id="AT4G00955"/>
    </source>
</evidence>
<organism evidence="3 4">
    <name type="scientific">Arabidopsis thaliana</name>
    <name type="common">Mouse-ear cress</name>
    <dbReference type="NCBI Taxonomy" id="3702"/>
    <lineage>
        <taxon>Eukaryota</taxon>
        <taxon>Viridiplantae</taxon>
        <taxon>Streptophyta</taxon>
        <taxon>Embryophyta</taxon>
        <taxon>Tracheophyta</taxon>
        <taxon>Spermatophyta</taxon>
        <taxon>Magnoliopsida</taxon>
        <taxon>eudicotyledons</taxon>
        <taxon>Gunneridae</taxon>
        <taxon>Pentapetalae</taxon>
        <taxon>rosids</taxon>
        <taxon>malvids</taxon>
        <taxon>Brassicales</taxon>
        <taxon>Brassicaceae</taxon>
        <taxon>Camelineae</taxon>
        <taxon>Arabidopsis</taxon>
    </lineage>
</organism>
<evidence type="ECO:0000313" key="3">
    <source>
        <dbReference type="EMBL" id="ANM66635.1"/>
    </source>
</evidence>
<dbReference type="ProteomicsDB" id="195849"/>
<feature type="signal peptide" evidence="1">
    <location>
        <begin position="1"/>
        <end position="19"/>
    </location>
</feature>
<keyword evidence="4" id="KW-1185">Reference proteome</keyword>
<evidence type="ECO:0000313" key="4">
    <source>
        <dbReference type="Proteomes" id="UP000006548"/>
    </source>
</evidence>
<dbReference type="InParanoid" id="A0A1P8B4V9"/>
<dbReference type="KEGG" id="ath:AT4G00955"/>
<protein>
    <submittedName>
        <fullName evidence="3">Wall-associated receptor kinase-like protein</fullName>
    </submittedName>
</protein>
<evidence type="ECO:0007829" key="5">
    <source>
        <dbReference type="PeptideAtlas" id="A0A1P8B4V9"/>
    </source>
</evidence>
<keyword evidence="5" id="KW-1267">Proteomics identification</keyword>
<dbReference type="STRING" id="3702.A0A1P8B4V9"/>
<dbReference type="GeneID" id="827942"/>
<sequence>MVMISYKLNLVLIIILIGGSFNDLRVSSAAANLTETCNGICGGLTLSYPFGFSLGCPIQFNCSAAGQGAKIGEFPVQNVTENSILVGVPTNCTRKIEDMTPLFGKQFTPSSENSFLMENCVNPTNGCSINQRFLDKQLKSCESTGNISCFPSDTSSKSSEFLSMKELTNSSCRLLYTSIALESVGVNVGIAVEFERVRLGWWLMGGCENGTCVVNANCTDVYTPDGYAGHRCSCLEGYHGDGYINPCLKLRAIGISRFLAYFRAITLLTIPLFTQTLR</sequence>
<keyword evidence="1" id="KW-0732">Signal</keyword>
<name>A0A1P8B4V9_ARATH</name>
<proteinExistence type="evidence at protein level"/>
<accession>A0A1P8B4V9</accession>
<dbReference type="AlphaFoldDB" id="A0A1P8B4V9"/>
<dbReference type="RefSeq" id="NP_001328519.1">
    <property type="nucleotide sequence ID" value="NM_001340286.1"/>
</dbReference>
<dbReference type="GO" id="GO:0016301">
    <property type="term" value="F:kinase activity"/>
    <property type="evidence" value="ECO:0007669"/>
    <property type="project" value="UniProtKB-KW"/>
</dbReference>
<reference evidence="3 4" key="1">
    <citation type="journal article" date="1999" name="Nature">
        <title>Sequence and analysis of chromosome 4 of the plant Arabidopsis thaliana.</title>
        <authorList>
            <consortium name="EU"/>
            <consortium name="CSHL and WU Arabidopsis Sequencing Project"/>
            <person name="Mayer K."/>
            <person name="Schuller C."/>
            <person name="Wambutt R."/>
            <person name="Murphy G."/>
            <person name="Volckaert G."/>
            <person name="Pohl T."/>
            <person name="Dusterhoft A."/>
            <person name="Stiekema W."/>
            <person name="Entian K.D."/>
            <person name="Terryn N."/>
            <person name="Harris B."/>
            <person name="Ansorge W."/>
            <person name="Brandt P."/>
            <person name="Grivell L."/>
            <person name="Rieger M."/>
            <person name="Weichselgartner M."/>
            <person name="de Simone V."/>
            <person name="Obermaier B."/>
            <person name="Mache R."/>
            <person name="Muller M."/>
            <person name="Kreis M."/>
            <person name="Delseny M."/>
            <person name="Puigdomenech P."/>
            <person name="Watson M."/>
            <person name="Schmidtheini T."/>
            <person name="Reichert B."/>
            <person name="Portatelle D."/>
            <person name="Perez-Alonso M."/>
            <person name="Boutry M."/>
            <person name="Bancroft I."/>
            <person name="Vos P."/>
            <person name="Hoheisel J."/>
            <person name="Zimmermann W."/>
            <person name="Wedler H."/>
            <person name="Ridley P."/>
            <person name="Langham S.A."/>
            <person name="McCullagh B."/>
            <person name="Bilham L."/>
            <person name="Robben J."/>
            <person name="Van der Schueren J."/>
            <person name="Grymonprez B."/>
            <person name="Chuang Y.J."/>
            <person name="Vandenbussche F."/>
            <person name="Braeken M."/>
            <person name="Weltjens I."/>
            <person name="Voet M."/>
            <person name="Bastiaens I."/>
            <person name="Aert R."/>
            <person name="Defoor E."/>
            <person name="Weitzenegger T."/>
            <person name="Bothe G."/>
            <person name="Ramsperger U."/>
            <person name="Hilbert H."/>
            <person name="Braun M."/>
            <person name="Holzer E."/>
            <person name="Brandt A."/>
            <person name="Peters S."/>
            <person name="van Staveren M."/>
            <person name="Dirske W."/>
            <person name="Mooijman P."/>
            <person name="Klein Lankhorst R."/>
            <person name="Rose M."/>
            <person name="Hauf J."/>
            <person name="Kotter P."/>
            <person name="Berneiser S."/>
            <person name="Hempel S."/>
            <person name="Feldpausch M."/>
            <person name="Lamberth S."/>
            <person name="Van den Daele H."/>
            <person name="De Keyser A."/>
            <person name="Buysshaert C."/>
            <person name="Gielen J."/>
            <person name="Villarroel R."/>
            <person name="De Clercq R."/>
            <person name="Van Montagu M."/>
            <person name="Rogers J."/>
            <person name="Cronin A."/>
            <person name="Quail M."/>
            <person name="Bray-Allen S."/>
            <person name="Clark L."/>
            <person name="Doggett J."/>
            <person name="Hall S."/>
            <person name="Kay M."/>
            <person name="Lennard N."/>
            <person name="McLay K."/>
            <person name="Mayes R."/>
            <person name="Pettett A."/>
            <person name="Rajandream M.A."/>
            <person name="Lyne M."/>
            <person name="Benes V."/>
            <person name="Rechmann S."/>
            <person name="Borkova D."/>
            <person name="Blocker H."/>
            <person name="Scharfe M."/>
            <person name="Grimm M."/>
            <person name="Lohnert T.H."/>
            <person name="Dose S."/>
            <person name="de Haan M."/>
            <person name="Maarse A."/>
            <person name="Schafer M."/>
            <person name="Muller-Auer S."/>
            <person name="Gabel C."/>
            <person name="Fuchs M."/>
            <person name="Fartmann B."/>
            <person name="Granderath K."/>
            <person name="Dauner D."/>
            <person name="Herzl A."/>
            <person name="Neumann S."/>
            <person name="Argiriou A."/>
            <person name="Vitale D."/>
            <person name="Liguori R."/>
            <person name="Piravandi E."/>
            <person name="Massenet O."/>
            <person name="Quigley F."/>
            <person name="Clabauld G."/>
            <person name="Mundlein A."/>
            <person name="Felber R."/>
            <person name="Schnabl S."/>
            <person name="Hiller R."/>
            <person name="Schmidt W."/>
            <person name="Lecharny A."/>
            <person name="Aubourg S."/>
            <person name="Chefdor F."/>
            <person name="Cooke R."/>
            <person name="Berger C."/>
            <person name="Montfort A."/>
            <person name="Casacuberta E."/>
            <person name="Gibbons T."/>
            <person name="Weber N."/>
            <person name="Vandenbol M."/>
            <person name="Bargues M."/>
            <person name="Terol J."/>
            <person name="Torres A."/>
            <person name="Perez-Perez A."/>
            <person name="Purnelle B."/>
            <person name="Bent E."/>
            <person name="Johnson S."/>
            <person name="Tacon D."/>
            <person name="Jesse T."/>
            <person name="Heijnen L."/>
            <person name="Schwarz S."/>
            <person name="Scholler P."/>
            <person name="Heber S."/>
            <person name="Francs P."/>
            <person name="Bielke C."/>
            <person name="Frishman D."/>
            <person name="Haase D."/>
            <person name="Lemcke K."/>
            <person name="Mewes H.W."/>
            <person name="Stocker S."/>
            <person name="Zaccaria P."/>
            <person name="Bevan M."/>
            <person name="Wilson R.K."/>
            <person name="de la Bastide M."/>
            <person name="Habermann K."/>
            <person name="Parnell L."/>
            <person name="Dedhia N."/>
            <person name="Gnoj L."/>
            <person name="Schutz K."/>
            <person name="Huang E."/>
            <person name="Spiegel L."/>
            <person name="Sehkon M."/>
            <person name="Murray J."/>
            <person name="Sheet P."/>
            <person name="Cordes M."/>
            <person name="Abu-Threideh J."/>
            <person name="Stoneking T."/>
            <person name="Kalicki J."/>
            <person name="Graves T."/>
            <person name="Harmon G."/>
            <person name="Edwards J."/>
            <person name="Latreille P."/>
            <person name="Courtney L."/>
            <person name="Cloud J."/>
            <person name="Abbott A."/>
            <person name="Scott K."/>
            <person name="Johnson D."/>
            <person name="Minx P."/>
            <person name="Bentley D."/>
            <person name="Fulton B."/>
            <person name="Miller N."/>
            <person name="Greco T."/>
            <person name="Kemp K."/>
            <person name="Kramer J."/>
            <person name="Fulton L."/>
            <person name="Mardis E."/>
            <person name="Dante M."/>
            <person name="Pepin K."/>
            <person name="Hillier L."/>
            <person name="Nelson J."/>
            <person name="Spieth J."/>
            <person name="Ryan E."/>
            <person name="Andrews S."/>
            <person name="Geisel C."/>
            <person name="Layman D."/>
            <person name="Du H."/>
            <person name="Ali J."/>
            <person name="Berghoff A."/>
            <person name="Jones K."/>
            <person name="Drone K."/>
            <person name="Cotton M."/>
            <person name="Joshu C."/>
            <person name="Antonoiu B."/>
            <person name="Zidanic M."/>
            <person name="Strong C."/>
            <person name="Sun H."/>
            <person name="Lamar B."/>
            <person name="Yordan C."/>
            <person name="Ma P."/>
            <person name="Zhong J."/>
            <person name="Preston R."/>
            <person name="Vil D."/>
            <person name="Shekher M."/>
            <person name="Matero A."/>
            <person name="Shah R."/>
            <person name="Swaby I.K."/>
            <person name="O'Shaughnessy A."/>
            <person name="Rodriguez M."/>
            <person name="Hoffmann J."/>
            <person name="Till S."/>
            <person name="Granat S."/>
            <person name="Shohdy N."/>
            <person name="Hasegawa A."/>
            <person name="Hameed A."/>
            <person name="Lodhi M."/>
            <person name="Johnson A."/>
            <person name="Chen E."/>
            <person name="Marra M."/>
            <person name="Martienssen R."/>
            <person name="McCombie W.R."/>
        </authorList>
    </citation>
    <scope>NUCLEOTIDE SEQUENCE [LARGE SCALE GENOMIC DNA]</scope>
    <source>
        <strain evidence="4">cv. Columbia</strain>
    </source>
</reference>
<gene>
    <name evidence="2 3" type="ordered locus">At4g00955</name>
</gene>
<dbReference type="ExpressionAtlas" id="A0A1P8B4V9">
    <property type="expression patterns" value="baseline and differential"/>
</dbReference>
<feature type="chain" id="PRO_5010264385" evidence="1">
    <location>
        <begin position="20"/>
        <end position="278"/>
    </location>
</feature>
<dbReference type="EMBL" id="CP002687">
    <property type="protein sequence ID" value="ANM66635.1"/>
    <property type="molecule type" value="Genomic_DNA"/>
</dbReference>
<reference evidence="4" key="2">
    <citation type="journal article" date="2017" name="Plant J.">
        <title>Araport11: a complete reannotation of the Arabidopsis thaliana reference genome.</title>
        <authorList>
            <person name="Cheng C.Y."/>
            <person name="Krishnakumar V."/>
            <person name="Chan A.P."/>
            <person name="Thibaud-Nissen F."/>
            <person name="Schobel S."/>
            <person name="Town C.D."/>
        </authorList>
    </citation>
    <scope>GENOME REANNOTATION</scope>
    <source>
        <strain evidence="4">cv. Columbia</strain>
    </source>
</reference>